<protein>
    <submittedName>
        <fullName evidence="2">18468_t:CDS:1</fullName>
    </submittedName>
</protein>
<gene>
    <name evidence="2" type="ORF">DERYTH_LOCUS19469</name>
</gene>
<proteinExistence type="predicted"/>
<organism evidence="2 3">
    <name type="scientific">Dentiscutata erythropus</name>
    <dbReference type="NCBI Taxonomy" id="1348616"/>
    <lineage>
        <taxon>Eukaryota</taxon>
        <taxon>Fungi</taxon>
        <taxon>Fungi incertae sedis</taxon>
        <taxon>Mucoromycota</taxon>
        <taxon>Glomeromycotina</taxon>
        <taxon>Glomeromycetes</taxon>
        <taxon>Diversisporales</taxon>
        <taxon>Gigasporaceae</taxon>
        <taxon>Dentiscutata</taxon>
    </lineage>
</organism>
<keyword evidence="1" id="KW-0472">Membrane</keyword>
<keyword evidence="1" id="KW-0812">Transmembrane</keyword>
<dbReference type="AlphaFoldDB" id="A0A9N9P2W1"/>
<accession>A0A9N9P2W1</accession>
<comment type="caution">
    <text evidence="2">The sequence shown here is derived from an EMBL/GenBank/DDBJ whole genome shotgun (WGS) entry which is preliminary data.</text>
</comment>
<evidence type="ECO:0000313" key="2">
    <source>
        <dbReference type="EMBL" id="CAG8779417.1"/>
    </source>
</evidence>
<dbReference type="OrthoDB" id="10534852at2759"/>
<reference evidence="2" key="1">
    <citation type="submission" date="2021-06" db="EMBL/GenBank/DDBJ databases">
        <authorList>
            <person name="Kallberg Y."/>
            <person name="Tangrot J."/>
            <person name="Rosling A."/>
        </authorList>
    </citation>
    <scope>NUCLEOTIDE SEQUENCE</scope>
    <source>
        <strain evidence="2">MA453B</strain>
    </source>
</reference>
<keyword evidence="1" id="KW-1133">Transmembrane helix</keyword>
<name>A0A9N9P2W1_9GLOM</name>
<feature type="transmembrane region" description="Helical" evidence="1">
    <location>
        <begin position="354"/>
        <end position="374"/>
    </location>
</feature>
<evidence type="ECO:0000256" key="1">
    <source>
        <dbReference type="SAM" id="Phobius"/>
    </source>
</evidence>
<evidence type="ECO:0000313" key="3">
    <source>
        <dbReference type="Proteomes" id="UP000789405"/>
    </source>
</evidence>
<dbReference type="Proteomes" id="UP000789405">
    <property type="component" value="Unassembled WGS sequence"/>
</dbReference>
<sequence length="457" mass="54229">MWDIENLSIYTHILIDWNYMLEYIEISDDEELLLNLFIIDSFHLIASRKGERLLYISNGQYKLVDPYNLENPIDAKLKDTNSIPIPSRKIVDIITNITNTITDNNYSNDNRKVFEGKILKWGLELEDKSVRLTVIDFNYDENDWNPDDKKKQLDILPSFYTDDGKNFILHCEVLENDDLITITRIGVIIWTYKTICENLDVRFGEKKLFEELLKNDIDDEFYLACYGEELMRAFISLNYGKWIRYLGQRCLDKCVQNDNYLISKISLLSIIFEWFNVLSKYHPAFIANILSRIRFVVPSTMVIPDSSHLSSYGIYYHLSKTSSLDILISKFWNRWDRWRFQNWIRNFFSILPEFILVPLLLLCSIPAAFFIELYKFFHAKQYSIILAVPYPNFVSYPKYYNILHESIIPSNSPFSLSNKYIQDDKWSKPYFSQNLREVLQLDDEEQLPKESIKDLKT</sequence>
<keyword evidence="3" id="KW-1185">Reference proteome</keyword>
<dbReference type="EMBL" id="CAJVPY010021400">
    <property type="protein sequence ID" value="CAG8779417.1"/>
    <property type="molecule type" value="Genomic_DNA"/>
</dbReference>